<dbReference type="InterPro" id="IPR011109">
    <property type="entry name" value="DNA_bind_recombinase_dom"/>
</dbReference>
<dbReference type="Pfam" id="PF13408">
    <property type="entry name" value="Zn_ribbon_recom"/>
    <property type="match status" value="1"/>
</dbReference>
<evidence type="ECO:0000256" key="6">
    <source>
        <dbReference type="SAM" id="Coils"/>
    </source>
</evidence>
<dbReference type="Gene3D" id="3.90.1750.20">
    <property type="entry name" value="Putative Large Serine Recombinase, Chain B, Domain 2"/>
    <property type="match status" value="1"/>
</dbReference>
<dbReference type="InterPro" id="IPR036162">
    <property type="entry name" value="Resolvase-like_N_sf"/>
</dbReference>
<accession>A0A6N7QSL5</accession>
<keyword evidence="6" id="KW-0175">Coiled coil</keyword>
<dbReference type="PANTHER" id="PTHR30461:SF23">
    <property type="entry name" value="DNA RECOMBINASE-RELATED"/>
    <property type="match status" value="1"/>
</dbReference>
<evidence type="ECO:0000256" key="2">
    <source>
        <dbReference type="ARBA" id="ARBA00023125"/>
    </source>
</evidence>
<dbReference type="EMBL" id="WJEE01000002">
    <property type="protein sequence ID" value="MRI65107.1"/>
    <property type="molecule type" value="Genomic_DNA"/>
</dbReference>
<keyword evidence="3" id="KW-0233">DNA recombination</keyword>
<dbReference type="CDD" id="cd00338">
    <property type="entry name" value="Ser_Recombinase"/>
    <property type="match status" value="1"/>
</dbReference>
<feature type="domain" description="Resolvase/invertase-type recombinase catalytic" evidence="7">
    <location>
        <begin position="2"/>
        <end position="148"/>
    </location>
</feature>
<dbReference type="PROSITE" id="PS00397">
    <property type="entry name" value="RECOMBINASES_1"/>
    <property type="match status" value="1"/>
</dbReference>
<protein>
    <submittedName>
        <fullName evidence="9">Recombinase family protein</fullName>
    </submittedName>
</protein>
<dbReference type="PROSITE" id="PS51736">
    <property type="entry name" value="RECOMBINASES_3"/>
    <property type="match status" value="1"/>
</dbReference>
<keyword evidence="1" id="KW-0229">DNA integration</keyword>
<name>A0A6N7QSL5_9BACI</name>
<evidence type="ECO:0000256" key="1">
    <source>
        <dbReference type="ARBA" id="ARBA00022908"/>
    </source>
</evidence>
<comment type="caution">
    <text evidence="9">The sequence shown here is derived from an EMBL/GenBank/DDBJ whole genome shotgun (WGS) entry which is preliminary data.</text>
</comment>
<dbReference type="PROSITE" id="PS51737">
    <property type="entry name" value="RECOMBINASE_DNA_BIND"/>
    <property type="match status" value="1"/>
</dbReference>
<evidence type="ECO:0000259" key="7">
    <source>
        <dbReference type="PROSITE" id="PS51736"/>
    </source>
</evidence>
<keyword evidence="10" id="KW-1185">Reference proteome</keyword>
<dbReference type="GO" id="GO:0015074">
    <property type="term" value="P:DNA integration"/>
    <property type="evidence" value="ECO:0007669"/>
    <property type="project" value="UniProtKB-KW"/>
</dbReference>
<dbReference type="InterPro" id="IPR038109">
    <property type="entry name" value="DNA_bind_recomb_sf"/>
</dbReference>
<evidence type="ECO:0000259" key="8">
    <source>
        <dbReference type="PROSITE" id="PS51737"/>
    </source>
</evidence>
<feature type="coiled-coil region" evidence="6">
    <location>
        <begin position="396"/>
        <end position="428"/>
    </location>
</feature>
<dbReference type="InterPro" id="IPR050639">
    <property type="entry name" value="SSR_resolvase"/>
</dbReference>
<dbReference type="SMART" id="SM00857">
    <property type="entry name" value="Resolvase"/>
    <property type="match status" value="1"/>
</dbReference>
<evidence type="ECO:0000313" key="10">
    <source>
        <dbReference type="Proteomes" id="UP000435187"/>
    </source>
</evidence>
<dbReference type="GO" id="GO:0003677">
    <property type="term" value="F:DNA binding"/>
    <property type="evidence" value="ECO:0007669"/>
    <property type="project" value="UniProtKB-KW"/>
</dbReference>
<dbReference type="PANTHER" id="PTHR30461">
    <property type="entry name" value="DNA-INVERTASE FROM LAMBDOID PROPHAGE"/>
    <property type="match status" value="1"/>
</dbReference>
<dbReference type="AlphaFoldDB" id="A0A6N7QSL5"/>
<dbReference type="InterPro" id="IPR025827">
    <property type="entry name" value="Zn_ribbon_recom_dom"/>
</dbReference>
<sequence length="477" mass="56346">MRAACYIRVSTQEQMEGYSISAQKRQLTAYCESQGWDIVGYFVEEGKSAKDTNRTELQRMIKQIENGLIDCVLVYKLDRLTRSVMDLYKLLEVFEKHNCKFKSATEVYDTTSAIGRMFITLVASFAQFERERLSERVSMGMEEMMRAGKWKGGDIGYGHDKKDDKFVIVEHEAEVIRDMFKWYVYEGYGYEKIAVRLNQAGITTRRGRDWTGDAVRKAMINKKNIGILEYGVRKNKDKAFEVEDIFPPIIDRELYFKMTGVRQSRNELHGKQATSDYYFTGILRCNNCGGKLKGISSNTKYGRIKRYRCRNVTLKKCDMPSTSEDHIEPLFLEELKRKIIEDEKPELERYKEADTDAIDQYNKINKELDSIKKRRKKWQYAWANDQISDDDFQDRMKEEQTNEEKLLQQREELNFNDQEQMNEELKQLMHDTLANWDKLNDLEKKQLILLTIESIVIDIQKTERRKNKVVIRDITFH</sequence>
<evidence type="ECO:0000256" key="4">
    <source>
        <dbReference type="PIRSR" id="PIRSR606118-50"/>
    </source>
</evidence>
<dbReference type="Proteomes" id="UP000435187">
    <property type="component" value="Unassembled WGS sequence"/>
</dbReference>
<feature type="active site" description="O-(5'-phospho-DNA)-serine intermediate" evidence="4 5">
    <location>
        <position position="10"/>
    </location>
</feature>
<feature type="domain" description="Recombinase" evidence="8">
    <location>
        <begin position="156"/>
        <end position="268"/>
    </location>
</feature>
<dbReference type="Gene3D" id="3.40.50.1390">
    <property type="entry name" value="Resolvase, N-terminal catalytic domain"/>
    <property type="match status" value="1"/>
</dbReference>
<dbReference type="InterPro" id="IPR006119">
    <property type="entry name" value="Resolv_N"/>
</dbReference>
<dbReference type="InterPro" id="IPR006118">
    <property type="entry name" value="Recombinase_CS"/>
</dbReference>
<evidence type="ECO:0000256" key="3">
    <source>
        <dbReference type="ARBA" id="ARBA00023172"/>
    </source>
</evidence>
<gene>
    <name evidence="9" type="ORF">GH885_01940</name>
</gene>
<evidence type="ECO:0000313" key="9">
    <source>
        <dbReference type="EMBL" id="MRI65107.1"/>
    </source>
</evidence>
<dbReference type="RefSeq" id="WP_153833974.1">
    <property type="nucleotide sequence ID" value="NZ_WJEE01000002.1"/>
</dbReference>
<reference evidence="9 10" key="1">
    <citation type="submission" date="2019-10" db="EMBL/GenBank/DDBJ databases">
        <title>Gracilibacillus salitolerans sp. nov., a moderate halophile isolated from a saline soil in northwest China.</title>
        <authorList>
            <person name="Gan L."/>
        </authorList>
    </citation>
    <scope>NUCLEOTIDE SEQUENCE [LARGE SCALE GENOMIC DNA]</scope>
    <source>
        <strain evidence="9 10">TP2-8</strain>
    </source>
</reference>
<dbReference type="Pfam" id="PF00239">
    <property type="entry name" value="Resolvase"/>
    <property type="match status" value="1"/>
</dbReference>
<organism evidence="9 10">
    <name type="scientific">Gracilibacillus thailandensis</name>
    <dbReference type="NCBI Taxonomy" id="563735"/>
    <lineage>
        <taxon>Bacteria</taxon>
        <taxon>Bacillati</taxon>
        <taxon>Bacillota</taxon>
        <taxon>Bacilli</taxon>
        <taxon>Bacillales</taxon>
        <taxon>Bacillaceae</taxon>
        <taxon>Gracilibacillus</taxon>
    </lineage>
</organism>
<dbReference type="SUPFAM" id="SSF53041">
    <property type="entry name" value="Resolvase-like"/>
    <property type="match status" value="1"/>
</dbReference>
<dbReference type="Pfam" id="PF07508">
    <property type="entry name" value="Recombinase"/>
    <property type="match status" value="1"/>
</dbReference>
<keyword evidence="2" id="KW-0238">DNA-binding</keyword>
<dbReference type="GO" id="GO:0000150">
    <property type="term" value="F:DNA strand exchange activity"/>
    <property type="evidence" value="ECO:0007669"/>
    <property type="project" value="InterPro"/>
</dbReference>
<proteinExistence type="predicted"/>
<evidence type="ECO:0000256" key="5">
    <source>
        <dbReference type="PROSITE-ProRule" id="PRU10137"/>
    </source>
</evidence>